<comment type="caution">
    <text evidence="11">The sequence shown here is derived from an EMBL/GenBank/DDBJ whole genome shotgun (WGS) entry which is preliminary data.</text>
</comment>
<feature type="transmembrane region" description="Helical" evidence="8">
    <location>
        <begin position="53"/>
        <end position="74"/>
    </location>
</feature>
<sequence>MHRHRKPISHHRVERGRRSLVGDAPDQLRSALNGVMAMVAQTVKHSRPKNARLTALVFAFCTTMIALPSVAVTIPDVPLQSGTAYPPANVRFILDDSGSMAWDFMPGASSSSEVPTTTPVNVGLTAYTRNTLYYNPSINYQAWIKADDTRYTGGTSYASAYSDDSQLSSATNLGSATRTFYAPKDGATNMGATSSYYRYQITPAGGDIVRAEYNTVVSGTNSGSSTLATTTTGNNTTAIAMTVPANASQLTVTSSGGSFGTNGSQSNGSGNGAQMYVRFNGTPSTTVYDCRSINGTSNSESCVINDPTPGTWYVIFNAASGFKNVAFSWNATYSNRCGGGGTNGSNDWVNCTSSTPQYRDSTNALVQRSLSNELVNYATWYSYHRTRIKVAKAGASEAFSRLAGSSLRVGYDSIWNRSPLNIPVGTNNGVFSGTNRNAWFTTLHAADANNGTPLKGALQRAGEYFSDASATGPWGPETGANQLSCRQNFAILTTDGYWNDNSGYNNPVGDADGTAGPSITGPNSQTYSYAIASPYRDNFSGGTSTRGNTLADVAMYYWKRDLMSALTNNVPTSNADQAFWQHMVTMGVSIGLQGNLNPAVDLPSITNGTKRWGDPTDTEDADRIDDLWHASVNGHGNFVTAKNPSEFAQAMVDALATVAARLGSASNVTANSTSFTTDSRIYQATYVSGKWIGEMSAWDASSSGLSAVPAWKSSAQIAYAGRKVFTWNGTGGQTFPTTTQTTALARTTGIAPVTGANNVNYIKGDWSQERRMGGTQRNRDSLLGDIVNSSPMYSGDTKTLFVGANDGMLHAFNALTGAELFAFVPGGLNFADLATLSDPQYSHKYFVDGPVMVSSFKQTPGKNYLVGALGRGGKGLFGLDVTTPSSFAAGNVLWELRDDGGDMGMVIGEGQIITLNDATNTKAVMIGNGLNSTNGHSVLFIVNVATGAVIKKIDTGSGGDNALFDPRARDIDGNGTTDYIYAGDKNGNLWKFDFTGATAGSWALANGGQPLYRTRTGQPITAGIAVGRDPADGRQWVFFGTGSYLTIGDVSDNTVQTLYGVIDEGATVIQSQLQARTIAGTTTVNGRIYRALEQTAPLPSGKKGWYLDWNNPTAGERIVVRPQLKGASVVTSTMIPPTASTCEAGGSGFINSVDAFTGTALAEPFFDMNKDGAFTNLDTITINTPNGPVQVGVGSMSTGASPTKVVFVGDRIFFGKTDGSVDSAKVQPGGGDPRRVMWREILKD</sequence>
<evidence type="ECO:0000256" key="3">
    <source>
        <dbReference type="ARBA" id="ARBA00022558"/>
    </source>
</evidence>
<dbReference type="InterPro" id="IPR007280">
    <property type="entry name" value="Peptidase_C_arc/bac"/>
</dbReference>
<keyword evidence="3" id="KW-1029">Fimbrium biogenesis</keyword>
<dbReference type="SUPFAM" id="SSF50998">
    <property type="entry name" value="Quinoprotein alcohol dehydrogenase-like"/>
    <property type="match status" value="1"/>
</dbReference>
<evidence type="ECO:0000313" key="11">
    <source>
        <dbReference type="EMBL" id="MUV14416.1"/>
    </source>
</evidence>
<dbReference type="GO" id="GO:0009289">
    <property type="term" value="C:pilus"/>
    <property type="evidence" value="ECO:0007669"/>
    <property type="project" value="UniProtKB-SubCell"/>
</dbReference>
<comment type="subcellular location">
    <subcellularLocation>
        <location evidence="1">Fimbrium</location>
    </subcellularLocation>
</comment>
<feature type="domain" description="Peptidase C-terminal archaeal/bacterial" evidence="9">
    <location>
        <begin position="241"/>
        <end position="314"/>
    </location>
</feature>
<evidence type="ECO:0000259" key="9">
    <source>
        <dbReference type="Pfam" id="PF04151"/>
    </source>
</evidence>
<evidence type="ECO:0000256" key="1">
    <source>
        <dbReference type="ARBA" id="ARBA00004561"/>
    </source>
</evidence>
<evidence type="ECO:0000313" key="12">
    <source>
        <dbReference type="Proteomes" id="UP000479692"/>
    </source>
</evidence>
<feature type="compositionally biased region" description="Basic residues" evidence="7">
    <location>
        <begin position="1"/>
        <end position="15"/>
    </location>
</feature>
<dbReference type="InterPro" id="IPR015943">
    <property type="entry name" value="WD40/YVTN_repeat-like_dom_sf"/>
</dbReference>
<dbReference type="Pfam" id="PF04151">
    <property type="entry name" value="PPC"/>
    <property type="match status" value="1"/>
</dbReference>
<keyword evidence="6" id="KW-0281">Fimbrium</keyword>
<feature type="region of interest" description="Disordered" evidence="7">
    <location>
        <begin position="1"/>
        <end position="22"/>
    </location>
</feature>
<dbReference type="Gene3D" id="2.130.10.10">
    <property type="entry name" value="YVTN repeat-like/Quinoprotein amine dehydrogenase"/>
    <property type="match status" value="1"/>
</dbReference>
<proteinExistence type="inferred from homology"/>
<name>A0A7C9HMJ0_9GAMM</name>
<organism evidence="11 12">
    <name type="scientific">Noviluteimonas gilva</name>
    <dbReference type="NCBI Taxonomy" id="2682097"/>
    <lineage>
        <taxon>Bacteria</taxon>
        <taxon>Pseudomonadati</taxon>
        <taxon>Pseudomonadota</taxon>
        <taxon>Gammaproteobacteria</taxon>
        <taxon>Lysobacterales</taxon>
        <taxon>Lysobacteraceae</taxon>
        <taxon>Noviluteimonas</taxon>
    </lineage>
</organism>
<accession>A0A7C9HMJ0</accession>
<evidence type="ECO:0000259" key="10">
    <source>
        <dbReference type="Pfam" id="PF05567"/>
    </source>
</evidence>
<dbReference type="AlphaFoldDB" id="A0A7C9HMJ0"/>
<dbReference type="Proteomes" id="UP000479692">
    <property type="component" value="Unassembled WGS sequence"/>
</dbReference>
<evidence type="ECO:0000256" key="4">
    <source>
        <dbReference type="ARBA" id="ARBA00022723"/>
    </source>
</evidence>
<reference evidence="11 12" key="1">
    <citation type="submission" date="2019-12" db="EMBL/GenBank/DDBJ databases">
        <authorList>
            <person name="Xu J."/>
        </authorList>
    </citation>
    <scope>NUCLEOTIDE SEQUENCE [LARGE SCALE GENOMIC DNA]</scope>
    <source>
        <strain evidence="11 12">HX-5-24</strain>
    </source>
</reference>
<keyword evidence="4" id="KW-0479">Metal-binding</keyword>
<keyword evidence="8" id="KW-1133">Transmembrane helix</keyword>
<protein>
    <submittedName>
        <fullName evidence="11">Pilus assembly protein</fullName>
    </submittedName>
</protein>
<gene>
    <name evidence="11" type="ORF">GN331_09380</name>
</gene>
<keyword evidence="5" id="KW-0106">Calcium</keyword>
<dbReference type="Pfam" id="PF05567">
    <property type="entry name" value="T4P_PilY1"/>
    <property type="match status" value="1"/>
</dbReference>
<evidence type="ECO:0000256" key="6">
    <source>
        <dbReference type="ARBA" id="ARBA00023263"/>
    </source>
</evidence>
<evidence type="ECO:0000256" key="7">
    <source>
        <dbReference type="SAM" id="MobiDB-lite"/>
    </source>
</evidence>
<dbReference type="Gene3D" id="2.60.120.380">
    <property type="match status" value="1"/>
</dbReference>
<evidence type="ECO:0000256" key="8">
    <source>
        <dbReference type="SAM" id="Phobius"/>
    </source>
</evidence>
<dbReference type="EMBL" id="WOXT01000002">
    <property type="protein sequence ID" value="MUV14416.1"/>
    <property type="molecule type" value="Genomic_DNA"/>
</dbReference>
<feature type="domain" description="PilY1 beta-propeller" evidence="10">
    <location>
        <begin position="798"/>
        <end position="1067"/>
    </location>
</feature>
<keyword evidence="12" id="KW-1185">Reference proteome</keyword>
<evidence type="ECO:0000256" key="2">
    <source>
        <dbReference type="ARBA" id="ARBA00008387"/>
    </source>
</evidence>
<dbReference type="InterPro" id="IPR008707">
    <property type="entry name" value="B-propeller_PilY1"/>
</dbReference>
<keyword evidence="8" id="KW-0812">Transmembrane</keyword>
<comment type="similarity">
    <text evidence="2">Belongs to the PilY1 family.</text>
</comment>
<dbReference type="GO" id="GO:0046872">
    <property type="term" value="F:metal ion binding"/>
    <property type="evidence" value="ECO:0007669"/>
    <property type="project" value="UniProtKB-KW"/>
</dbReference>
<dbReference type="InterPro" id="IPR011047">
    <property type="entry name" value="Quinoprotein_ADH-like_sf"/>
</dbReference>
<keyword evidence="8" id="KW-0472">Membrane</keyword>
<evidence type="ECO:0000256" key="5">
    <source>
        <dbReference type="ARBA" id="ARBA00022837"/>
    </source>
</evidence>